<dbReference type="Proteomes" id="UP000054321">
    <property type="component" value="Unassembled WGS sequence"/>
</dbReference>
<sequence length="548" mass="61516">MGNVLNQLSLKTTTLVTLGVFAAVTLGRWITAELKIQKLGGHAPKLKTRFPFGLGFIATSLRNSILHNEFEGWRTFFADVSLRDGRMVDTIETSPSGRRLILTSDPENIKAILATQFQDYGRGKPFYEEWKEFLGESIFATDGDLWHASRQLIRPLFIKDRVSNLHTFETHVKLLIEAIANGGVAGTPGTAVDGIGQGRTVDISDLFFRYTLDAATDFLLGGSVDSLVTPSQPFAVAFAEAQRLQILYVRTGKPLNRLLSRKSYRASLKVMDEFVNPYIEETLRLSPAELEMHTKSDRDYTFLHALAGFTRDRHTLRDQLIAILLAGRDTTASTLSWTFYELAKHPEVVTKLRAEIAATVGLMTPPTYAHLKSMKYLQNTMNETLRIYPGVPFNVRFSLRDTTLPRGGGLDGRAPIGVLKDTAIAFSTLLMQRRPDLYPPSFANDPSLAPTNFNPDRWTTWQPPSWMYIPFNGGPRICIGQQFALAEMGYTIVRLMQHFDRIENRMSPEISHTPVMKTDIVLSPVAGVHVAFWDSIEKEGEERARQCN</sequence>
<dbReference type="PANTHER" id="PTHR24287:SF5">
    <property type="entry name" value="P450, PUTATIVE (EUROFUNG)-RELATED"/>
    <property type="match status" value="1"/>
</dbReference>
<dbReference type="OrthoDB" id="1470350at2759"/>
<reference evidence="9 10" key="1">
    <citation type="submission" date="2014-04" db="EMBL/GenBank/DDBJ databases">
        <authorList>
            <consortium name="DOE Joint Genome Institute"/>
            <person name="Kuo A."/>
            <person name="Martino E."/>
            <person name="Perotto S."/>
            <person name="Kohler A."/>
            <person name="Nagy L.G."/>
            <person name="Floudas D."/>
            <person name="Copeland A."/>
            <person name="Barry K.W."/>
            <person name="Cichocki N."/>
            <person name="Veneault-Fourrey C."/>
            <person name="LaButti K."/>
            <person name="Lindquist E.A."/>
            <person name="Lipzen A."/>
            <person name="Lundell T."/>
            <person name="Morin E."/>
            <person name="Murat C."/>
            <person name="Sun H."/>
            <person name="Tunlid A."/>
            <person name="Henrissat B."/>
            <person name="Grigoriev I.V."/>
            <person name="Hibbett D.S."/>
            <person name="Martin F."/>
            <person name="Nordberg H.P."/>
            <person name="Cantor M.N."/>
            <person name="Hua S.X."/>
        </authorList>
    </citation>
    <scope>NUCLEOTIDE SEQUENCE [LARGE SCALE GENOMIC DNA]</scope>
    <source>
        <strain evidence="9 10">Zn</strain>
    </source>
</reference>
<dbReference type="CDD" id="cd11063">
    <property type="entry name" value="CYP52"/>
    <property type="match status" value="1"/>
</dbReference>
<evidence type="ECO:0008006" key="11">
    <source>
        <dbReference type="Google" id="ProtNLM"/>
    </source>
</evidence>
<evidence type="ECO:0000256" key="6">
    <source>
        <dbReference type="ARBA" id="ARBA00023033"/>
    </source>
</evidence>
<evidence type="ECO:0000256" key="3">
    <source>
        <dbReference type="ARBA" id="ARBA00022723"/>
    </source>
</evidence>
<dbReference type="InterPro" id="IPR047146">
    <property type="entry name" value="Cyt_P450_E_CYP52_fungi"/>
</dbReference>
<accession>A0A0C3GC73</accession>
<comment type="similarity">
    <text evidence="2 8">Belongs to the cytochrome P450 family.</text>
</comment>
<proteinExistence type="inferred from homology"/>
<comment type="cofactor">
    <cofactor evidence="1 7">
        <name>heme</name>
        <dbReference type="ChEBI" id="CHEBI:30413"/>
    </cofactor>
</comment>
<keyword evidence="6 8" id="KW-0503">Monooxygenase</keyword>
<gene>
    <name evidence="9" type="ORF">OIDMADRAFT_137319</name>
</gene>
<dbReference type="Gene3D" id="1.10.630.10">
    <property type="entry name" value="Cytochrome P450"/>
    <property type="match status" value="1"/>
</dbReference>
<dbReference type="STRING" id="913774.A0A0C3GC73"/>
<keyword evidence="7 8" id="KW-0349">Heme</keyword>
<keyword evidence="3 7" id="KW-0479">Metal-binding</keyword>
<dbReference type="PROSITE" id="PS00086">
    <property type="entry name" value="CYTOCHROME_P450"/>
    <property type="match status" value="1"/>
</dbReference>
<dbReference type="InParanoid" id="A0A0C3GC73"/>
<keyword evidence="4 8" id="KW-0560">Oxidoreductase</keyword>
<evidence type="ECO:0000256" key="5">
    <source>
        <dbReference type="ARBA" id="ARBA00023004"/>
    </source>
</evidence>
<dbReference type="SUPFAM" id="SSF48264">
    <property type="entry name" value="Cytochrome P450"/>
    <property type="match status" value="1"/>
</dbReference>
<dbReference type="InterPro" id="IPR017972">
    <property type="entry name" value="Cyt_P450_CS"/>
</dbReference>
<feature type="binding site" description="axial binding residue" evidence="7">
    <location>
        <position position="478"/>
    </location>
    <ligand>
        <name>heme</name>
        <dbReference type="ChEBI" id="CHEBI:30413"/>
    </ligand>
    <ligandPart>
        <name>Fe</name>
        <dbReference type="ChEBI" id="CHEBI:18248"/>
    </ligandPart>
</feature>
<evidence type="ECO:0000256" key="8">
    <source>
        <dbReference type="RuleBase" id="RU000461"/>
    </source>
</evidence>
<dbReference type="GO" id="GO:0020037">
    <property type="term" value="F:heme binding"/>
    <property type="evidence" value="ECO:0007669"/>
    <property type="project" value="InterPro"/>
</dbReference>
<dbReference type="HOGENOM" id="CLU_001570_27_0_1"/>
<protein>
    <recommendedName>
        <fullName evidence="11">Cytochrome P450</fullName>
    </recommendedName>
</protein>
<evidence type="ECO:0000256" key="1">
    <source>
        <dbReference type="ARBA" id="ARBA00001971"/>
    </source>
</evidence>
<dbReference type="InterPro" id="IPR002401">
    <property type="entry name" value="Cyt_P450_E_grp-I"/>
</dbReference>
<evidence type="ECO:0000256" key="2">
    <source>
        <dbReference type="ARBA" id="ARBA00010617"/>
    </source>
</evidence>
<dbReference type="PANTHER" id="PTHR24287">
    <property type="entry name" value="P450, PUTATIVE (EUROFUNG)-RELATED"/>
    <property type="match status" value="1"/>
</dbReference>
<dbReference type="InterPro" id="IPR001128">
    <property type="entry name" value="Cyt_P450"/>
</dbReference>
<keyword evidence="10" id="KW-1185">Reference proteome</keyword>
<organism evidence="9 10">
    <name type="scientific">Oidiodendron maius (strain Zn)</name>
    <dbReference type="NCBI Taxonomy" id="913774"/>
    <lineage>
        <taxon>Eukaryota</taxon>
        <taxon>Fungi</taxon>
        <taxon>Dikarya</taxon>
        <taxon>Ascomycota</taxon>
        <taxon>Pezizomycotina</taxon>
        <taxon>Leotiomycetes</taxon>
        <taxon>Leotiomycetes incertae sedis</taxon>
        <taxon>Myxotrichaceae</taxon>
        <taxon>Oidiodendron</taxon>
    </lineage>
</organism>
<evidence type="ECO:0000256" key="4">
    <source>
        <dbReference type="ARBA" id="ARBA00023002"/>
    </source>
</evidence>
<dbReference type="EMBL" id="KN832893">
    <property type="protein sequence ID" value="KIM93755.1"/>
    <property type="molecule type" value="Genomic_DNA"/>
</dbReference>
<reference evidence="10" key="2">
    <citation type="submission" date="2015-01" db="EMBL/GenBank/DDBJ databases">
        <title>Evolutionary Origins and Diversification of the Mycorrhizal Mutualists.</title>
        <authorList>
            <consortium name="DOE Joint Genome Institute"/>
            <consortium name="Mycorrhizal Genomics Consortium"/>
            <person name="Kohler A."/>
            <person name="Kuo A."/>
            <person name="Nagy L.G."/>
            <person name="Floudas D."/>
            <person name="Copeland A."/>
            <person name="Barry K.W."/>
            <person name="Cichocki N."/>
            <person name="Veneault-Fourrey C."/>
            <person name="LaButti K."/>
            <person name="Lindquist E.A."/>
            <person name="Lipzen A."/>
            <person name="Lundell T."/>
            <person name="Morin E."/>
            <person name="Murat C."/>
            <person name="Riley R."/>
            <person name="Ohm R."/>
            <person name="Sun H."/>
            <person name="Tunlid A."/>
            <person name="Henrissat B."/>
            <person name="Grigoriev I.V."/>
            <person name="Hibbett D.S."/>
            <person name="Martin F."/>
        </authorList>
    </citation>
    <scope>NUCLEOTIDE SEQUENCE [LARGE SCALE GENOMIC DNA]</scope>
    <source>
        <strain evidence="10">Zn</strain>
    </source>
</reference>
<keyword evidence="5 7" id="KW-0408">Iron</keyword>
<dbReference type="GO" id="GO:0016705">
    <property type="term" value="F:oxidoreductase activity, acting on paired donors, with incorporation or reduction of molecular oxygen"/>
    <property type="evidence" value="ECO:0007669"/>
    <property type="project" value="InterPro"/>
</dbReference>
<name>A0A0C3GC73_OIDMZ</name>
<evidence type="ECO:0000256" key="7">
    <source>
        <dbReference type="PIRSR" id="PIRSR602401-1"/>
    </source>
</evidence>
<dbReference type="AlphaFoldDB" id="A0A0C3GC73"/>
<evidence type="ECO:0000313" key="9">
    <source>
        <dbReference type="EMBL" id="KIM93755.1"/>
    </source>
</evidence>
<evidence type="ECO:0000313" key="10">
    <source>
        <dbReference type="Proteomes" id="UP000054321"/>
    </source>
</evidence>
<dbReference type="Pfam" id="PF00067">
    <property type="entry name" value="p450"/>
    <property type="match status" value="1"/>
</dbReference>
<dbReference type="PRINTS" id="PR00385">
    <property type="entry name" value="P450"/>
</dbReference>
<dbReference type="GO" id="GO:0005506">
    <property type="term" value="F:iron ion binding"/>
    <property type="evidence" value="ECO:0007669"/>
    <property type="project" value="InterPro"/>
</dbReference>
<dbReference type="PRINTS" id="PR00463">
    <property type="entry name" value="EP450I"/>
</dbReference>
<dbReference type="InterPro" id="IPR036396">
    <property type="entry name" value="Cyt_P450_sf"/>
</dbReference>
<dbReference type="GO" id="GO:0004497">
    <property type="term" value="F:monooxygenase activity"/>
    <property type="evidence" value="ECO:0007669"/>
    <property type="project" value="UniProtKB-KW"/>
</dbReference>